<organism evidence="1 2">
    <name type="scientific">Paraflavitalea soli</name>
    <dbReference type="NCBI Taxonomy" id="2315862"/>
    <lineage>
        <taxon>Bacteria</taxon>
        <taxon>Pseudomonadati</taxon>
        <taxon>Bacteroidota</taxon>
        <taxon>Chitinophagia</taxon>
        <taxon>Chitinophagales</taxon>
        <taxon>Chitinophagaceae</taxon>
        <taxon>Paraflavitalea</taxon>
    </lineage>
</organism>
<keyword evidence="2" id="KW-1185">Reference proteome</keyword>
<evidence type="ECO:0000313" key="1">
    <source>
        <dbReference type="EMBL" id="AXY73346.1"/>
    </source>
</evidence>
<name>A0A3B7MJZ1_9BACT</name>
<reference evidence="1 2" key="1">
    <citation type="submission" date="2018-09" db="EMBL/GenBank/DDBJ databases">
        <title>Genome sequencing of strain 6GH32-13.</title>
        <authorList>
            <person name="Weon H.-Y."/>
            <person name="Heo J."/>
            <person name="Kwon S.-W."/>
        </authorList>
    </citation>
    <scope>NUCLEOTIDE SEQUENCE [LARGE SCALE GENOMIC DNA]</scope>
    <source>
        <strain evidence="1 2">5GH32-13</strain>
    </source>
</reference>
<dbReference type="AlphaFoldDB" id="A0A3B7MJZ1"/>
<evidence type="ECO:0000313" key="2">
    <source>
        <dbReference type="Proteomes" id="UP000263900"/>
    </source>
</evidence>
<gene>
    <name evidence="1" type="ORF">D3H65_04835</name>
</gene>
<dbReference type="KEGG" id="pseg:D3H65_04835"/>
<protein>
    <submittedName>
        <fullName evidence="1">Uncharacterized protein</fullName>
    </submittedName>
</protein>
<proteinExistence type="predicted"/>
<dbReference type="RefSeq" id="WP_119049184.1">
    <property type="nucleotide sequence ID" value="NZ_CP032157.1"/>
</dbReference>
<dbReference type="Proteomes" id="UP000263900">
    <property type="component" value="Chromosome"/>
</dbReference>
<sequence>MNQTLTEVLELRRFAEDRMEVHLLEVNAADTMQRRKVFNERLIAYIDELNEKCREINGADCNDGQERFKSMHALINDFQNRFMARY</sequence>
<accession>A0A3B7MJZ1</accession>
<dbReference type="EMBL" id="CP032157">
    <property type="protein sequence ID" value="AXY73346.1"/>
    <property type="molecule type" value="Genomic_DNA"/>
</dbReference>